<dbReference type="Gene3D" id="3.30.200.20">
    <property type="entry name" value="Phosphorylase Kinase, domain 1"/>
    <property type="match status" value="1"/>
</dbReference>
<dbReference type="GO" id="GO:0005634">
    <property type="term" value="C:nucleus"/>
    <property type="evidence" value="ECO:0007669"/>
    <property type="project" value="TreeGrafter"/>
</dbReference>
<evidence type="ECO:0000256" key="9">
    <source>
        <dbReference type="SAM" id="MobiDB-lite"/>
    </source>
</evidence>
<dbReference type="Gene3D" id="1.10.510.10">
    <property type="entry name" value="Transferase(Phosphotransferase) domain 1"/>
    <property type="match status" value="1"/>
</dbReference>
<keyword evidence="2" id="KW-0723">Serine/threonine-protein kinase</keyword>
<feature type="domain" description="Protein kinase" evidence="10">
    <location>
        <begin position="54"/>
        <end position="403"/>
    </location>
</feature>
<keyword evidence="3" id="KW-0808">Transferase</keyword>
<dbReference type="Proteomes" id="UP000019487">
    <property type="component" value="Unassembled WGS sequence"/>
</dbReference>
<feature type="compositionally biased region" description="Basic and acidic residues" evidence="9">
    <location>
        <begin position="481"/>
        <end position="492"/>
    </location>
</feature>
<dbReference type="PANTHER" id="PTHR43671">
    <property type="entry name" value="SERINE/THREONINE-PROTEIN KINASE NEK"/>
    <property type="match status" value="1"/>
</dbReference>
<evidence type="ECO:0000256" key="7">
    <source>
        <dbReference type="ARBA" id="ARBA00047899"/>
    </source>
</evidence>
<keyword evidence="5" id="KW-0418">Kinase</keyword>
<dbReference type="HOGENOM" id="CLU_025390_0_0_1"/>
<keyword evidence="4" id="KW-0547">Nucleotide-binding</keyword>
<comment type="catalytic activity">
    <reaction evidence="7">
        <text>L-threonyl-[protein] + ATP = O-phospho-L-threonyl-[protein] + ADP + H(+)</text>
        <dbReference type="Rhea" id="RHEA:46608"/>
        <dbReference type="Rhea" id="RHEA-COMP:11060"/>
        <dbReference type="Rhea" id="RHEA-COMP:11605"/>
        <dbReference type="ChEBI" id="CHEBI:15378"/>
        <dbReference type="ChEBI" id="CHEBI:30013"/>
        <dbReference type="ChEBI" id="CHEBI:30616"/>
        <dbReference type="ChEBI" id="CHEBI:61977"/>
        <dbReference type="ChEBI" id="CHEBI:456216"/>
        <dbReference type="EC" id="2.7.11.1"/>
    </reaction>
</comment>
<reference evidence="11 12" key="1">
    <citation type="journal article" date="2014" name="Genome Announc.">
        <title>Draft genome sequence of Sclerotinia borealis, a psychrophilic plant pathogenic fungus.</title>
        <authorList>
            <person name="Mardanov A.V."/>
            <person name="Beletsky A.V."/>
            <person name="Kadnikov V.V."/>
            <person name="Ignatov A.N."/>
            <person name="Ravin N.V."/>
        </authorList>
    </citation>
    <scope>NUCLEOTIDE SEQUENCE [LARGE SCALE GENOMIC DNA]</scope>
    <source>
        <strain evidence="12">F-4157</strain>
    </source>
</reference>
<evidence type="ECO:0000256" key="1">
    <source>
        <dbReference type="ARBA" id="ARBA00012513"/>
    </source>
</evidence>
<dbReference type="SUPFAM" id="SSF56112">
    <property type="entry name" value="Protein kinase-like (PK-like)"/>
    <property type="match status" value="1"/>
</dbReference>
<dbReference type="Pfam" id="PF00069">
    <property type="entry name" value="Pkinase"/>
    <property type="match status" value="1"/>
</dbReference>
<evidence type="ECO:0000256" key="8">
    <source>
        <dbReference type="ARBA" id="ARBA00048679"/>
    </source>
</evidence>
<evidence type="ECO:0000256" key="2">
    <source>
        <dbReference type="ARBA" id="ARBA00022527"/>
    </source>
</evidence>
<dbReference type="OrthoDB" id="310217at2759"/>
<dbReference type="InterPro" id="IPR000719">
    <property type="entry name" value="Prot_kinase_dom"/>
</dbReference>
<dbReference type="GO" id="GO:0005524">
    <property type="term" value="F:ATP binding"/>
    <property type="evidence" value="ECO:0007669"/>
    <property type="project" value="UniProtKB-KW"/>
</dbReference>
<dbReference type="STRING" id="1432307.W9CJV0"/>
<evidence type="ECO:0000256" key="4">
    <source>
        <dbReference type="ARBA" id="ARBA00022741"/>
    </source>
</evidence>
<dbReference type="InterPro" id="IPR011009">
    <property type="entry name" value="Kinase-like_dom_sf"/>
</dbReference>
<protein>
    <recommendedName>
        <fullName evidence="1">non-specific serine/threonine protein kinase</fullName>
        <ecNumber evidence="1">2.7.11.1</ecNumber>
    </recommendedName>
</protein>
<comment type="caution">
    <text evidence="11">The sequence shown here is derived from an EMBL/GenBank/DDBJ whole genome shotgun (WGS) entry which is preliminary data.</text>
</comment>
<evidence type="ECO:0000256" key="5">
    <source>
        <dbReference type="ARBA" id="ARBA00022777"/>
    </source>
</evidence>
<evidence type="ECO:0000313" key="11">
    <source>
        <dbReference type="EMBL" id="ESZ97067.1"/>
    </source>
</evidence>
<evidence type="ECO:0000313" key="12">
    <source>
        <dbReference type="Proteomes" id="UP000019487"/>
    </source>
</evidence>
<comment type="catalytic activity">
    <reaction evidence="8">
        <text>L-seryl-[protein] + ATP = O-phospho-L-seryl-[protein] + ADP + H(+)</text>
        <dbReference type="Rhea" id="RHEA:17989"/>
        <dbReference type="Rhea" id="RHEA-COMP:9863"/>
        <dbReference type="Rhea" id="RHEA-COMP:11604"/>
        <dbReference type="ChEBI" id="CHEBI:15378"/>
        <dbReference type="ChEBI" id="CHEBI:29999"/>
        <dbReference type="ChEBI" id="CHEBI:30616"/>
        <dbReference type="ChEBI" id="CHEBI:83421"/>
        <dbReference type="ChEBI" id="CHEBI:456216"/>
        <dbReference type="EC" id="2.7.11.1"/>
    </reaction>
</comment>
<name>W9CJV0_SCLBF</name>
<keyword evidence="6" id="KW-0067">ATP-binding</keyword>
<dbReference type="InterPro" id="IPR050660">
    <property type="entry name" value="NEK_Ser/Thr_kinase"/>
</dbReference>
<feature type="region of interest" description="Disordered" evidence="9">
    <location>
        <begin position="436"/>
        <end position="527"/>
    </location>
</feature>
<dbReference type="GO" id="GO:0004674">
    <property type="term" value="F:protein serine/threonine kinase activity"/>
    <property type="evidence" value="ECO:0007669"/>
    <property type="project" value="UniProtKB-KW"/>
</dbReference>
<dbReference type="EC" id="2.7.11.1" evidence="1"/>
<organism evidence="11 12">
    <name type="scientific">Sclerotinia borealis (strain F-4128)</name>
    <dbReference type="NCBI Taxonomy" id="1432307"/>
    <lineage>
        <taxon>Eukaryota</taxon>
        <taxon>Fungi</taxon>
        <taxon>Dikarya</taxon>
        <taxon>Ascomycota</taxon>
        <taxon>Pezizomycotina</taxon>
        <taxon>Leotiomycetes</taxon>
        <taxon>Helotiales</taxon>
        <taxon>Sclerotiniaceae</taxon>
        <taxon>Sclerotinia</taxon>
    </lineage>
</organism>
<dbReference type="AlphaFoldDB" id="W9CJV0"/>
<dbReference type="PROSITE" id="PS50011">
    <property type="entry name" value="PROTEIN_KINASE_DOM"/>
    <property type="match status" value="1"/>
</dbReference>
<dbReference type="CDD" id="cd00180">
    <property type="entry name" value="PKc"/>
    <property type="match status" value="1"/>
</dbReference>
<dbReference type="SMART" id="SM00220">
    <property type="entry name" value="S_TKc"/>
    <property type="match status" value="1"/>
</dbReference>
<feature type="compositionally biased region" description="Acidic residues" evidence="9">
    <location>
        <begin position="444"/>
        <end position="455"/>
    </location>
</feature>
<sequence length="537" mass="61894">MADSNDPAVKARRKEIYEDARNAVQNLRAIRTNTAPIRHNKWRKPDAGLTTKNLNFKGFIAEGGFGSVYLIENSDTKAQYALKLQELRLPENESPFRTPPKDKGAPTPPITPSSEHTKLSEKAMRERHLLTKRFVETKCYLQHIRSSHPFICNLEAFFDLRGGGEIIGREAEMAHALFFEYCDWGTLEYVVKSYYEVPRFGSRSSVDAEFKRLPKGMPPIYKVQALPEAFIWHVYMQMMEALAFLHGDHPEYNQKKEFHRRNQLVVIDIKLDNIFLKDSGVPNTYPTVKLADFGEAVFVPHGESRWAELGTALLTPPEGTWMSDKYDVWCAGVVLYMLSHSHTLPERPPMPVLKKYPTVTPIWKQFDAHLSTDLCVQLRRPLVMDAKKRPTAFELWEIVRPLAEARIPLLFRGLQNWAKPGDPLEFKEEDLKWIEEGGAPSESEKEEVEESEGFDEYDHTPDPSSSEEVDLSSEEEEDGDEKGGKEGGERDPSTPTKSPNLLKRHRREEERGKENLPPMRSKRRRLTRYRKLRAYRI</sequence>
<keyword evidence="12" id="KW-1185">Reference proteome</keyword>
<evidence type="ECO:0000256" key="6">
    <source>
        <dbReference type="ARBA" id="ARBA00022840"/>
    </source>
</evidence>
<feature type="compositionally biased region" description="Acidic residues" evidence="9">
    <location>
        <begin position="465"/>
        <end position="480"/>
    </location>
</feature>
<feature type="region of interest" description="Disordered" evidence="9">
    <location>
        <begin position="91"/>
        <end position="121"/>
    </location>
</feature>
<evidence type="ECO:0000259" key="10">
    <source>
        <dbReference type="PROSITE" id="PS50011"/>
    </source>
</evidence>
<accession>W9CJV0</accession>
<dbReference type="PANTHER" id="PTHR43671:SF98">
    <property type="entry name" value="SERINE_THREONINE-PROTEIN KINASE NEK11"/>
    <property type="match status" value="1"/>
</dbReference>
<gene>
    <name evidence="11" type="ORF">SBOR_2558</name>
</gene>
<proteinExistence type="predicted"/>
<evidence type="ECO:0000256" key="3">
    <source>
        <dbReference type="ARBA" id="ARBA00022679"/>
    </source>
</evidence>
<dbReference type="EMBL" id="AYSA01000104">
    <property type="protein sequence ID" value="ESZ97067.1"/>
    <property type="molecule type" value="Genomic_DNA"/>
</dbReference>